<protein>
    <submittedName>
        <fullName evidence="1">Uncharacterized protein</fullName>
    </submittedName>
</protein>
<evidence type="ECO:0000313" key="1">
    <source>
        <dbReference type="EMBL" id="JAD57892.1"/>
    </source>
</evidence>
<proteinExistence type="predicted"/>
<dbReference type="EMBL" id="GBRH01240003">
    <property type="protein sequence ID" value="JAD57892.1"/>
    <property type="molecule type" value="Transcribed_RNA"/>
</dbReference>
<reference evidence="1" key="1">
    <citation type="submission" date="2014-09" db="EMBL/GenBank/DDBJ databases">
        <authorList>
            <person name="Magalhaes I.L.F."/>
            <person name="Oliveira U."/>
            <person name="Santos F.R."/>
            <person name="Vidigal T.H.D.A."/>
            <person name="Brescovit A.D."/>
            <person name="Santos A.J."/>
        </authorList>
    </citation>
    <scope>NUCLEOTIDE SEQUENCE</scope>
    <source>
        <tissue evidence="1">Shoot tissue taken approximately 20 cm above the soil surface</tissue>
    </source>
</reference>
<accession>A0A0A9BF15</accession>
<name>A0A0A9BF15_ARUDO</name>
<dbReference type="AlphaFoldDB" id="A0A0A9BF15"/>
<organism evidence="1">
    <name type="scientific">Arundo donax</name>
    <name type="common">Giant reed</name>
    <name type="synonym">Donax arundinaceus</name>
    <dbReference type="NCBI Taxonomy" id="35708"/>
    <lineage>
        <taxon>Eukaryota</taxon>
        <taxon>Viridiplantae</taxon>
        <taxon>Streptophyta</taxon>
        <taxon>Embryophyta</taxon>
        <taxon>Tracheophyta</taxon>
        <taxon>Spermatophyta</taxon>
        <taxon>Magnoliopsida</taxon>
        <taxon>Liliopsida</taxon>
        <taxon>Poales</taxon>
        <taxon>Poaceae</taxon>
        <taxon>PACMAD clade</taxon>
        <taxon>Arundinoideae</taxon>
        <taxon>Arundineae</taxon>
        <taxon>Arundo</taxon>
    </lineage>
</organism>
<sequence>MHPAMRLAISNTLEWTHLWAMWRISRN</sequence>
<reference evidence="1" key="2">
    <citation type="journal article" date="2015" name="Data Brief">
        <title>Shoot transcriptome of the giant reed, Arundo donax.</title>
        <authorList>
            <person name="Barrero R.A."/>
            <person name="Guerrero F.D."/>
            <person name="Moolhuijzen P."/>
            <person name="Goolsby J.A."/>
            <person name="Tidwell J."/>
            <person name="Bellgard S.E."/>
            <person name="Bellgard M.I."/>
        </authorList>
    </citation>
    <scope>NUCLEOTIDE SEQUENCE</scope>
    <source>
        <tissue evidence="1">Shoot tissue taken approximately 20 cm above the soil surface</tissue>
    </source>
</reference>